<gene>
    <name evidence="4" type="primary">sirR</name>
    <name evidence="4" type="ORF">GCM10011339_36490</name>
</gene>
<feature type="domain" description="Iron dependent repressor metal binding and dimerisation" evidence="3">
    <location>
        <begin position="37"/>
        <end position="106"/>
    </location>
</feature>
<dbReference type="Gene3D" id="1.10.10.10">
    <property type="entry name" value="Winged helix-like DNA-binding domain superfamily/Winged helix DNA-binding domain"/>
    <property type="match status" value="1"/>
</dbReference>
<reference evidence="5" key="1">
    <citation type="journal article" date="2019" name="Int. J. Syst. Evol. Microbiol.">
        <title>The Global Catalogue of Microorganisms (GCM) 10K type strain sequencing project: providing services to taxonomists for standard genome sequencing and annotation.</title>
        <authorList>
            <consortium name="The Broad Institute Genomics Platform"/>
            <consortium name="The Broad Institute Genome Sequencing Center for Infectious Disease"/>
            <person name="Wu L."/>
            <person name="Ma J."/>
        </authorList>
    </citation>
    <scope>NUCLEOTIDE SEQUENCE [LARGE SCALE GENOMIC DNA]</scope>
    <source>
        <strain evidence="5">CGMCC 1.15407</strain>
    </source>
</reference>
<dbReference type="InterPro" id="IPR036421">
    <property type="entry name" value="Fe_dep_repressor_sf"/>
</dbReference>
<dbReference type="InterPro" id="IPR001367">
    <property type="entry name" value="Fe_dep_repressor"/>
</dbReference>
<dbReference type="Proteomes" id="UP000647339">
    <property type="component" value="Unassembled WGS sequence"/>
</dbReference>
<protein>
    <submittedName>
        <fullName evidence="4">Iron-dependent repressor</fullName>
    </submittedName>
</protein>
<evidence type="ECO:0000259" key="3">
    <source>
        <dbReference type="Pfam" id="PF02742"/>
    </source>
</evidence>
<proteinExistence type="predicted"/>
<dbReference type="SMART" id="SM00529">
    <property type="entry name" value="HTH_DTXR"/>
    <property type="match status" value="1"/>
</dbReference>
<accession>A0ABQ1VB51</accession>
<dbReference type="InterPro" id="IPR036388">
    <property type="entry name" value="WH-like_DNA-bd_sf"/>
</dbReference>
<dbReference type="PANTHER" id="PTHR33238">
    <property type="entry name" value="IRON (METAL) DEPENDENT REPRESSOR, DTXR FAMILY"/>
    <property type="match status" value="1"/>
</dbReference>
<comment type="subunit">
    <text evidence="2">Homodimer.</text>
</comment>
<organism evidence="4 5">
    <name type="scientific">Echinicola rosea</name>
    <dbReference type="NCBI Taxonomy" id="1807691"/>
    <lineage>
        <taxon>Bacteria</taxon>
        <taxon>Pseudomonadati</taxon>
        <taxon>Bacteroidota</taxon>
        <taxon>Cytophagia</taxon>
        <taxon>Cytophagales</taxon>
        <taxon>Cyclobacteriaceae</taxon>
        <taxon>Echinicola</taxon>
    </lineage>
</organism>
<name>A0ABQ1VB51_9BACT</name>
<dbReference type="InterPro" id="IPR050536">
    <property type="entry name" value="DtxR_MntR_Metal-Reg"/>
</dbReference>
<dbReference type="Pfam" id="PF02742">
    <property type="entry name" value="Fe_dep_repr_C"/>
    <property type="match status" value="1"/>
</dbReference>
<evidence type="ECO:0000256" key="2">
    <source>
        <dbReference type="ARBA" id="ARBA00011738"/>
    </source>
</evidence>
<keyword evidence="5" id="KW-1185">Reference proteome</keyword>
<dbReference type="SUPFAM" id="SSF47979">
    <property type="entry name" value="Iron-dependent repressor protein, dimerization domain"/>
    <property type="match status" value="1"/>
</dbReference>
<evidence type="ECO:0000313" key="4">
    <source>
        <dbReference type="EMBL" id="GGF44693.1"/>
    </source>
</evidence>
<dbReference type="InterPro" id="IPR038157">
    <property type="entry name" value="FeoA_core_dom"/>
</dbReference>
<dbReference type="PANTHER" id="PTHR33238:SF11">
    <property type="entry name" value="TRANSCRIPTIONAL REGULATOR MNTR"/>
    <property type="match status" value="1"/>
</dbReference>
<evidence type="ECO:0000256" key="1">
    <source>
        <dbReference type="ARBA" id="ARBA00004496"/>
    </source>
</evidence>
<dbReference type="EMBL" id="BMIU01000021">
    <property type="protein sequence ID" value="GGF44693.1"/>
    <property type="molecule type" value="Genomic_DNA"/>
</dbReference>
<dbReference type="InterPro" id="IPR022689">
    <property type="entry name" value="Iron_dep_repressor"/>
</dbReference>
<dbReference type="Gene3D" id="2.30.30.90">
    <property type="match status" value="1"/>
</dbReference>
<comment type="caution">
    <text evidence="4">The sequence shown here is derived from an EMBL/GenBank/DDBJ whole genome shotgun (WGS) entry which is preliminary data.</text>
</comment>
<sequence length="217" mass="25467">MSAVAEKIQNSPASASDMLRRLYEKGLIEDKNNITLTDQGSFLAKLIIRKHRLWETFLVETLNFKWDEVHTIAEQLEHVQSSLFRERLERFLEYPERDPHVDPIPDKDGNFPNLSIILLSELEPDKNYVFRSVDTDDKGFLNHLDKGLQLGQRWVIIEKEEFDMSVKLLEDDKNEVYLSERVAKNLNVCLSEHYKSNNLSIKAGFLNCFLYFFRIEV</sequence>
<comment type="subcellular location">
    <subcellularLocation>
        <location evidence="1">Cytoplasm</location>
    </subcellularLocation>
</comment>
<evidence type="ECO:0000313" key="5">
    <source>
        <dbReference type="Proteomes" id="UP000647339"/>
    </source>
</evidence>